<feature type="region of interest" description="Disordered" evidence="1">
    <location>
        <begin position="49"/>
        <end position="72"/>
    </location>
</feature>
<evidence type="ECO:0000313" key="3">
    <source>
        <dbReference type="Proteomes" id="UP000886998"/>
    </source>
</evidence>
<evidence type="ECO:0000313" key="2">
    <source>
        <dbReference type="EMBL" id="GFS43277.1"/>
    </source>
</evidence>
<accession>A0A8X6IFP4</accession>
<dbReference type="EMBL" id="BMAV01025646">
    <property type="protein sequence ID" value="GFS43277.1"/>
    <property type="molecule type" value="Genomic_DNA"/>
</dbReference>
<reference evidence="2" key="1">
    <citation type="submission" date="2020-08" db="EMBL/GenBank/DDBJ databases">
        <title>Multicomponent nature underlies the extraordinary mechanical properties of spider dragline silk.</title>
        <authorList>
            <person name="Kono N."/>
            <person name="Nakamura H."/>
            <person name="Mori M."/>
            <person name="Yoshida Y."/>
            <person name="Ohtoshi R."/>
            <person name="Malay A.D."/>
            <person name="Moran D.A.P."/>
            <person name="Tomita M."/>
            <person name="Numata K."/>
            <person name="Arakawa K."/>
        </authorList>
    </citation>
    <scope>NUCLEOTIDE SEQUENCE</scope>
</reference>
<protein>
    <submittedName>
        <fullName evidence="2">Uncharacterized protein</fullName>
    </submittedName>
</protein>
<dbReference type="Proteomes" id="UP000886998">
    <property type="component" value="Unassembled WGS sequence"/>
</dbReference>
<organism evidence="2 3">
    <name type="scientific">Trichonephila inaurata madagascariensis</name>
    <dbReference type="NCBI Taxonomy" id="2747483"/>
    <lineage>
        <taxon>Eukaryota</taxon>
        <taxon>Metazoa</taxon>
        <taxon>Ecdysozoa</taxon>
        <taxon>Arthropoda</taxon>
        <taxon>Chelicerata</taxon>
        <taxon>Arachnida</taxon>
        <taxon>Araneae</taxon>
        <taxon>Araneomorphae</taxon>
        <taxon>Entelegynae</taxon>
        <taxon>Araneoidea</taxon>
        <taxon>Nephilidae</taxon>
        <taxon>Trichonephila</taxon>
        <taxon>Trichonephila inaurata</taxon>
    </lineage>
</organism>
<dbReference type="AlphaFoldDB" id="A0A8X6IFP4"/>
<evidence type="ECO:0000256" key="1">
    <source>
        <dbReference type="SAM" id="MobiDB-lite"/>
    </source>
</evidence>
<sequence length="72" mass="8254">MTYADWYMTESDIHIAYESCSSPSPTHKPREYKKGNQARSLYERWKSQAMRNGDTILPPKTKSYQSGSTGCT</sequence>
<keyword evidence="3" id="KW-1185">Reference proteome</keyword>
<name>A0A8X6IFP4_9ARAC</name>
<gene>
    <name evidence="2" type="ORF">TNIN_2321</name>
</gene>
<comment type="caution">
    <text evidence="2">The sequence shown here is derived from an EMBL/GenBank/DDBJ whole genome shotgun (WGS) entry which is preliminary data.</text>
</comment>
<feature type="compositionally biased region" description="Polar residues" evidence="1">
    <location>
        <begin position="62"/>
        <end position="72"/>
    </location>
</feature>
<proteinExistence type="predicted"/>